<proteinExistence type="predicted"/>
<name>A0A0F9K7K7_9ZZZZ</name>
<organism evidence="1">
    <name type="scientific">marine sediment metagenome</name>
    <dbReference type="NCBI Taxonomy" id="412755"/>
    <lineage>
        <taxon>unclassified sequences</taxon>
        <taxon>metagenomes</taxon>
        <taxon>ecological metagenomes</taxon>
    </lineage>
</organism>
<sequence length="134" mass="14977">MTKQPEVEKAVEELAKLVSPRCKCERDFDGALTDQCPYCLLKIMVKKEAPAIITTAILTTLLATEASRVREREVETLKDIQRDVVDAKEPFCECPDDFFGSINPAKQCTTCRALSEAWNIVQQAITPTREEGGK</sequence>
<dbReference type="EMBL" id="LAZR01015830">
    <property type="protein sequence ID" value="KKM07168.1"/>
    <property type="molecule type" value="Genomic_DNA"/>
</dbReference>
<dbReference type="AlphaFoldDB" id="A0A0F9K7K7"/>
<accession>A0A0F9K7K7</accession>
<protein>
    <submittedName>
        <fullName evidence="1">Uncharacterized protein</fullName>
    </submittedName>
</protein>
<comment type="caution">
    <text evidence="1">The sequence shown here is derived from an EMBL/GenBank/DDBJ whole genome shotgun (WGS) entry which is preliminary data.</text>
</comment>
<evidence type="ECO:0000313" key="1">
    <source>
        <dbReference type="EMBL" id="KKM07168.1"/>
    </source>
</evidence>
<reference evidence="1" key="1">
    <citation type="journal article" date="2015" name="Nature">
        <title>Complex archaea that bridge the gap between prokaryotes and eukaryotes.</title>
        <authorList>
            <person name="Spang A."/>
            <person name="Saw J.H."/>
            <person name="Jorgensen S.L."/>
            <person name="Zaremba-Niedzwiedzka K."/>
            <person name="Martijn J."/>
            <person name="Lind A.E."/>
            <person name="van Eijk R."/>
            <person name="Schleper C."/>
            <person name="Guy L."/>
            <person name="Ettema T.J."/>
        </authorList>
    </citation>
    <scope>NUCLEOTIDE SEQUENCE</scope>
</reference>
<gene>
    <name evidence="1" type="ORF">LCGC14_1736660</name>
</gene>